<dbReference type="Pfam" id="PF01084">
    <property type="entry name" value="Ribosomal_S18"/>
    <property type="match status" value="1"/>
</dbReference>
<feature type="region of interest" description="Disordered" evidence="5">
    <location>
        <begin position="36"/>
        <end position="68"/>
    </location>
</feature>
<dbReference type="GO" id="GO:0070181">
    <property type="term" value="F:small ribosomal subunit rRNA binding"/>
    <property type="evidence" value="ECO:0007669"/>
    <property type="project" value="TreeGrafter"/>
</dbReference>
<keyword evidence="3" id="KW-0687">Ribonucleoprotein</keyword>
<dbReference type="EMBL" id="KV429033">
    <property type="protein sequence ID" value="KZT74281.1"/>
    <property type="molecule type" value="Genomic_DNA"/>
</dbReference>
<evidence type="ECO:0000256" key="4">
    <source>
        <dbReference type="ARBA" id="ARBA00035264"/>
    </source>
</evidence>
<proteinExistence type="inferred from homology"/>
<gene>
    <name evidence="6" type="ORF">DAEQUDRAFT_701472</name>
</gene>
<dbReference type="STRING" id="1314783.A0A165U214"/>
<evidence type="ECO:0000256" key="2">
    <source>
        <dbReference type="ARBA" id="ARBA00022980"/>
    </source>
</evidence>
<name>A0A165U214_9APHY</name>
<sequence>MLSLTNSIRHAASTARPLWRQPLRISAFIETRRHNSSDVSLGDVTDHLMSKGNAPLAPAPTGNSREGGLNYDEVEFKQRGFHFQRSQFLSPNQLSHKSLTKEKTARKKPALGPSRIESRRLDMFHQLQIDPLKEAMNSRLMSDFVTQMGKIKSRSETKLTWRSQRRLGKAIRRAKMMGIIPVLSKRMLTRDDRDF</sequence>
<organism evidence="6 7">
    <name type="scientific">Daedalea quercina L-15889</name>
    <dbReference type="NCBI Taxonomy" id="1314783"/>
    <lineage>
        <taxon>Eukaryota</taxon>
        <taxon>Fungi</taxon>
        <taxon>Dikarya</taxon>
        <taxon>Basidiomycota</taxon>
        <taxon>Agaricomycotina</taxon>
        <taxon>Agaricomycetes</taxon>
        <taxon>Polyporales</taxon>
        <taxon>Fomitopsis</taxon>
    </lineage>
</organism>
<comment type="similarity">
    <text evidence="1">Belongs to the bacterial ribosomal protein bS18 family.</text>
</comment>
<evidence type="ECO:0000256" key="1">
    <source>
        <dbReference type="ARBA" id="ARBA00005589"/>
    </source>
</evidence>
<dbReference type="SUPFAM" id="SSF46911">
    <property type="entry name" value="Ribosomal protein S18"/>
    <property type="match status" value="1"/>
</dbReference>
<dbReference type="InterPro" id="IPR036870">
    <property type="entry name" value="Ribosomal_bS18_sf"/>
</dbReference>
<protein>
    <recommendedName>
        <fullName evidence="4">Small ribosomal subunit protein bS18m</fullName>
    </recommendedName>
</protein>
<evidence type="ECO:0000256" key="3">
    <source>
        <dbReference type="ARBA" id="ARBA00023274"/>
    </source>
</evidence>
<dbReference type="GO" id="GO:0003735">
    <property type="term" value="F:structural constituent of ribosome"/>
    <property type="evidence" value="ECO:0007669"/>
    <property type="project" value="InterPro"/>
</dbReference>
<dbReference type="GO" id="GO:0005763">
    <property type="term" value="C:mitochondrial small ribosomal subunit"/>
    <property type="evidence" value="ECO:0007669"/>
    <property type="project" value="TreeGrafter"/>
</dbReference>
<keyword evidence="2" id="KW-0689">Ribosomal protein</keyword>
<dbReference type="PRINTS" id="PR00974">
    <property type="entry name" value="RIBOSOMALS18"/>
</dbReference>
<evidence type="ECO:0000313" key="7">
    <source>
        <dbReference type="Proteomes" id="UP000076727"/>
    </source>
</evidence>
<evidence type="ECO:0000313" key="6">
    <source>
        <dbReference type="EMBL" id="KZT74281.1"/>
    </source>
</evidence>
<dbReference type="AlphaFoldDB" id="A0A165U214"/>
<accession>A0A165U214</accession>
<keyword evidence="7" id="KW-1185">Reference proteome</keyword>
<reference evidence="6 7" key="1">
    <citation type="journal article" date="2016" name="Mol. Biol. Evol.">
        <title>Comparative Genomics of Early-Diverging Mushroom-Forming Fungi Provides Insights into the Origins of Lignocellulose Decay Capabilities.</title>
        <authorList>
            <person name="Nagy L.G."/>
            <person name="Riley R."/>
            <person name="Tritt A."/>
            <person name="Adam C."/>
            <person name="Daum C."/>
            <person name="Floudas D."/>
            <person name="Sun H."/>
            <person name="Yadav J.S."/>
            <person name="Pangilinan J."/>
            <person name="Larsson K.H."/>
            <person name="Matsuura K."/>
            <person name="Barry K."/>
            <person name="Labutti K."/>
            <person name="Kuo R."/>
            <person name="Ohm R.A."/>
            <person name="Bhattacharya S.S."/>
            <person name="Shirouzu T."/>
            <person name="Yoshinaga Y."/>
            <person name="Martin F.M."/>
            <person name="Grigoriev I.V."/>
            <person name="Hibbett D.S."/>
        </authorList>
    </citation>
    <scope>NUCLEOTIDE SEQUENCE [LARGE SCALE GENOMIC DNA]</scope>
    <source>
        <strain evidence="6 7">L-15889</strain>
    </source>
</reference>
<dbReference type="Gene3D" id="4.10.640.10">
    <property type="entry name" value="Ribosomal protein S18"/>
    <property type="match status" value="1"/>
</dbReference>
<dbReference type="InterPro" id="IPR001648">
    <property type="entry name" value="Ribosomal_bS18"/>
</dbReference>
<dbReference type="Proteomes" id="UP000076727">
    <property type="component" value="Unassembled WGS sequence"/>
</dbReference>
<dbReference type="OrthoDB" id="21463at2759"/>
<dbReference type="GO" id="GO:0032543">
    <property type="term" value="P:mitochondrial translation"/>
    <property type="evidence" value="ECO:0007669"/>
    <property type="project" value="TreeGrafter"/>
</dbReference>
<dbReference type="PANTHER" id="PTHR13479">
    <property type="entry name" value="30S RIBOSOMAL PROTEIN S18"/>
    <property type="match status" value="1"/>
</dbReference>
<evidence type="ECO:0000256" key="5">
    <source>
        <dbReference type="SAM" id="MobiDB-lite"/>
    </source>
</evidence>
<dbReference type="PANTHER" id="PTHR13479:SF40">
    <property type="entry name" value="SMALL RIBOSOMAL SUBUNIT PROTEIN BS18M"/>
    <property type="match status" value="1"/>
</dbReference>